<dbReference type="Gene3D" id="1.10.630.10">
    <property type="entry name" value="Cytochrome P450"/>
    <property type="match status" value="1"/>
</dbReference>
<gene>
    <name evidence="18" type="primary">Cyp9f2</name>
    <name evidence="18" type="ORF">EVAR_32633_1</name>
</gene>
<evidence type="ECO:0000256" key="5">
    <source>
        <dbReference type="ARBA" id="ARBA00010617"/>
    </source>
</evidence>
<evidence type="ECO:0000256" key="16">
    <source>
        <dbReference type="PIRSR" id="PIRSR602403-1"/>
    </source>
</evidence>
<dbReference type="PROSITE" id="PS00086">
    <property type="entry name" value="CYTOCHROME_P450"/>
    <property type="match status" value="1"/>
</dbReference>
<evidence type="ECO:0000256" key="15">
    <source>
        <dbReference type="ARBA" id="ARBA00047827"/>
    </source>
</evidence>
<dbReference type="PRINTS" id="PR00465">
    <property type="entry name" value="EP450IV"/>
</dbReference>
<keyword evidence="13 17" id="KW-0503">Monooxygenase</keyword>
<dbReference type="InterPro" id="IPR036396">
    <property type="entry name" value="Cyt_P450_sf"/>
</dbReference>
<evidence type="ECO:0000256" key="11">
    <source>
        <dbReference type="ARBA" id="ARBA00023002"/>
    </source>
</evidence>
<dbReference type="PANTHER" id="PTHR24292">
    <property type="entry name" value="CYTOCHROME P450"/>
    <property type="match status" value="1"/>
</dbReference>
<dbReference type="InterPro" id="IPR001128">
    <property type="entry name" value="Cyt_P450"/>
</dbReference>
<keyword evidence="8 16" id="KW-0479">Metal-binding</keyword>
<evidence type="ECO:0000256" key="9">
    <source>
        <dbReference type="ARBA" id="ARBA00022824"/>
    </source>
</evidence>
<evidence type="ECO:0000256" key="8">
    <source>
        <dbReference type="ARBA" id="ARBA00022723"/>
    </source>
</evidence>
<evidence type="ECO:0000256" key="12">
    <source>
        <dbReference type="ARBA" id="ARBA00023004"/>
    </source>
</evidence>
<evidence type="ECO:0000256" key="6">
    <source>
        <dbReference type="ARBA" id="ARBA00012109"/>
    </source>
</evidence>
<comment type="catalytic activity">
    <reaction evidence="15">
        <text>an organic molecule + reduced [NADPH--hemoprotein reductase] + O2 = an alcohol + oxidized [NADPH--hemoprotein reductase] + H2O + H(+)</text>
        <dbReference type="Rhea" id="RHEA:17149"/>
        <dbReference type="Rhea" id="RHEA-COMP:11964"/>
        <dbReference type="Rhea" id="RHEA-COMP:11965"/>
        <dbReference type="ChEBI" id="CHEBI:15377"/>
        <dbReference type="ChEBI" id="CHEBI:15378"/>
        <dbReference type="ChEBI" id="CHEBI:15379"/>
        <dbReference type="ChEBI" id="CHEBI:30879"/>
        <dbReference type="ChEBI" id="CHEBI:57618"/>
        <dbReference type="ChEBI" id="CHEBI:58210"/>
        <dbReference type="ChEBI" id="CHEBI:142491"/>
        <dbReference type="EC" id="1.14.14.1"/>
    </reaction>
</comment>
<protein>
    <recommendedName>
        <fullName evidence="6">unspecific monooxygenase</fullName>
        <ecNumber evidence="6">1.14.14.1</ecNumber>
    </recommendedName>
</protein>
<dbReference type="Proteomes" id="UP000299102">
    <property type="component" value="Unassembled WGS sequence"/>
</dbReference>
<dbReference type="AlphaFoldDB" id="A0A4C1WG75"/>
<evidence type="ECO:0000256" key="17">
    <source>
        <dbReference type="RuleBase" id="RU000461"/>
    </source>
</evidence>
<keyword evidence="7 16" id="KW-0349">Heme</keyword>
<evidence type="ECO:0000256" key="2">
    <source>
        <dbReference type="ARBA" id="ARBA00003690"/>
    </source>
</evidence>
<keyword evidence="14" id="KW-0472">Membrane</keyword>
<keyword evidence="9" id="KW-0256">Endoplasmic reticulum</keyword>
<dbReference type="SUPFAM" id="SSF48264">
    <property type="entry name" value="Cytochrome P450"/>
    <property type="match status" value="1"/>
</dbReference>
<evidence type="ECO:0000313" key="19">
    <source>
        <dbReference type="Proteomes" id="UP000299102"/>
    </source>
</evidence>
<evidence type="ECO:0000256" key="14">
    <source>
        <dbReference type="ARBA" id="ARBA00023136"/>
    </source>
</evidence>
<dbReference type="STRING" id="151549.A0A4C1WG75"/>
<comment type="cofactor">
    <cofactor evidence="1 16">
        <name>heme</name>
        <dbReference type="ChEBI" id="CHEBI:30413"/>
    </cofactor>
</comment>
<dbReference type="EC" id="1.14.14.1" evidence="6"/>
<organism evidence="18 19">
    <name type="scientific">Eumeta variegata</name>
    <name type="common">Bagworm moth</name>
    <name type="synonym">Eumeta japonica</name>
    <dbReference type="NCBI Taxonomy" id="151549"/>
    <lineage>
        <taxon>Eukaryota</taxon>
        <taxon>Metazoa</taxon>
        <taxon>Ecdysozoa</taxon>
        <taxon>Arthropoda</taxon>
        <taxon>Hexapoda</taxon>
        <taxon>Insecta</taxon>
        <taxon>Pterygota</taxon>
        <taxon>Neoptera</taxon>
        <taxon>Endopterygota</taxon>
        <taxon>Lepidoptera</taxon>
        <taxon>Glossata</taxon>
        <taxon>Ditrysia</taxon>
        <taxon>Tineoidea</taxon>
        <taxon>Psychidae</taxon>
        <taxon>Oiketicinae</taxon>
        <taxon>Eumeta</taxon>
    </lineage>
</organism>
<dbReference type="GO" id="GO:0005789">
    <property type="term" value="C:endoplasmic reticulum membrane"/>
    <property type="evidence" value="ECO:0007669"/>
    <property type="project" value="UniProtKB-SubCell"/>
</dbReference>
<sequence>MIAEILVLLLTILVVYLFYAHRKNINEFRKNGVNVLPGVPLFGNAWRSVFQRRHIFYDFDEVYRAFPDDRYVGYIDGISPVLLIRDPEVIKQITTKDFDHFINHTWILNEDANPLLAGSLLLMKDEKWRDMRITLSPAFTGSKMKKMVPFMNTVARNIVEYLRTNIDGDVSGEVDVLDLISCYTNDVIASSAFGLEVNSVADKNNKFYTTGQRLSNLTFPEKITLLMITVLPSLTAKLDMKLFPEEITNFFRDILKSTIEYREKNNVERPDMIQLLMEAAKGTLISSKEDNDIDFANAEGVELKPEKPIRKWTINDLTAQAFIFFAAGFDTAGSAIVLAIHELAINPDIQQKLYEEIKQVSHDKRTLTYEVIQEMKYLDMVMNETLRKWASALVLNCLCNKTYYLPPVREGAKPYKVEKGTKVYNIVNSIHMDEKYYPDPERFKPERFSEENKKHIKPFTFMPFGMGPRHCIGARFAMLELKVFLYHLLLNFEILKYDKTTDPLRLTKSNFNMRAQGGTWVKLSKR</sequence>
<keyword evidence="19" id="KW-1185">Reference proteome</keyword>
<dbReference type="EMBL" id="BGZK01000564">
    <property type="protein sequence ID" value="GBP50388.1"/>
    <property type="molecule type" value="Genomic_DNA"/>
</dbReference>
<dbReference type="FunFam" id="1.10.630.10:FF:000042">
    <property type="entry name" value="Cytochrome P450"/>
    <property type="match status" value="1"/>
</dbReference>
<evidence type="ECO:0000256" key="4">
    <source>
        <dbReference type="ARBA" id="ARBA00004406"/>
    </source>
</evidence>
<dbReference type="CDD" id="cd11056">
    <property type="entry name" value="CYP6-like"/>
    <property type="match status" value="1"/>
</dbReference>
<dbReference type="PANTHER" id="PTHR24292:SF54">
    <property type="entry name" value="CYP9F3-RELATED"/>
    <property type="match status" value="1"/>
</dbReference>
<evidence type="ECO:0000256" key="10">
    <source>
        <dbReference type="ARBA" id="ARBA00022848"/>
    </source>
</evidence>
<comment type="function">
    <text evidence="2">May be involved in the metabolism of insect hormones and in the breakdown of synthetic insecticides.</text>
</comment>
<evidence type="ECO:0000256" key="7">
    <source>
        <dbReference type="ARBA" id="ARBA00022617"/>
    </source>
</evidence>
<dbReference type="InterPro" id="IPR017972">
    <property type="entry name" value="Cyt_P450_CS"/>
</dbReference>
<comment type="similarity">
    <text evidence="5 17">Belongs to the cytochrome P450 family.</text>
</comment>
<dbReference type="GO" id="GO:0005506">
    <property type="term" value="F:iron ion binding"/>
    <property type="evidence" value="ECO:0007669"/>
    <property type="project" value="InterPro"/>
</dbReference>
<accession>A0A4C1WG75</accession>
<name>A0A4C1WG75_EUMVA</name>
<evidence type="ECO:0000256" key="3">
    <source>
        <dbReference type="ARBA" id="ARBA00004174"/>
    </source>
</evidence>
<dbReference type="InterPro" id="IPR002403">
    <property type="entry name" value="Cyt_P450_E_grp-IV"/>
</dbReference>
<keyword evidence="11 17" id="KW-0560">Oxidoreductase</keyword>
<proteinExistence type="inferred from homology"/>
<comment type="caution">
    <text evidence="18">The sequence shown here is derived from an EMBL/GenBank/DDBJ whole genome shotgun (WGS) entry which is preliminary data.</text>
</comment>
<comment type="subcellular location">
    <subcellularLocation>
        <location evidence="4">Endoplasmic reticulum membrane</location>
        <topology evidence="4">Peripheral membrane protein</topology>
    </subcellularLocation>
    <subcellularLocation>
        <location evidence="3">Microsome membrane</location>
        <topology evidence="3">Peripheral membrane protein</topology>
    </subcellularLocation>
</comment>
<reference evidence="18 19" key="1">
    <citation type="journal article" date="2019" name="Commun. Biol.">
        <title>The bagworm genome reveals a unique fibroin gene that provides high tensile strength.</title>
        <authorList>
            <person name="Kono N."/>
            <person name="Nakamura H."/>
            <person name="Ohtoshi R."/>
            <person name="Tomita M."/>
            <person name="Numata K."/>
            <person name="Arakawa K."/>
        </authorList>
    </citation>
    <scope>NUCLEOTIDE SEQUENCE [LARGE SCALE GENOMIC DNA]</scope>
</reference>
<evidence type="ECO:0000313" key="18">
    <source>
        <dbReference type="EMBL" id="GBP50388.1"/>
    </source>
</evidence>
<evidence type="ECO:0000256" key="13">
    <source>
        <dbReference type="ARBA" id="ARBA00023033"/>
    </source>
</evidence>
<dbReference type="Pfam" id="PF00067">
    <property type="entry name" value="p450"/>
    <property type="match status" value="1"/>
</dbReference>
<dbReference type="GO" id="GO:0020037">
    <property type="term" value="F:heme binding"/>
    <property type="evidence" value="ECO:0007669"/>
    <property type="project" value="InterPro"/>
</dbReference>
<dbReference type="InterPro" id="IPR050476">
    <property type="entry name" value="Insect_CytP450_Detox"/>
</dbReference>
<feature type="binding site" description="axial binding residue" evidence="16">
    <location>
        <position position="471"/>
    </location>
    <ligand>
        <name>heme</name>
        <dbReference type="ChEBI" id="CHEBI:30413"/>
    </ligand>
    <ligandPart>
        <name>Fe</name>
        <dbReference type="ChEBI" id="CHEBI:18248"/>
    </ligandPart>
</feature>
<keyword evidence="10" id="KW-0492">Microsome</keyword>
<dbReference type="PRINTS" id="PR00385">
    <property type="entry name" value="P450"/>
</dbReference>
<evidence type="ECO:0000256" key="1">
    <source>
        <dbReference type="ARBA" id="ARBA00001971"/>
    </source>
</evidence>
<dbReference type="OrthoDB" id="2789670at2759"/>
<dbReference type="GO" id="GO:0016712">
    <property type="term" value="F:oxidoreductase activity, acting on paired donors, with incorporation or reduction of molecular oxygen, reduced flavin or flavoprotein as one donor, and incorporation of one atom of oxygen"/>
    <property type="evidence" value="ECO:0007669"/>
    <property type="project" value="UniProtKB-EC"/>
</dbReference>
<keyword evidence="12 16" id="KW-0408">Iron</keyword>